<evidence type="ECO:0000313" key="15">
    <source>
        <dbReference type="Proteomes" id="UP000008792"/>
    </source>
</evidence>
<keyword evidence="8" id="KW-1015">Disulfide bond</keyword>
<keyword evidence="1 11" id="KW-0645">Protease</keyword>
<dbReference type="EMBL" id="CH940648">
    <property type="protein sequence ID" value="EDW61338.1"/>
    <property type="molecule type" value="Genomic_DNA"/>
</dbReference>
<dbReference type="PRINTS" id="PR00722">
    <property type="entry name" value="CHYMOTRYPSIN"/>
</dbReference>
<organism evidence="14 15">
    <name type="scientific">Drosophila virilis</name>
    <name type="common">Fruit fly</name>
    <dbReference type="NCBI Taxonomy" id="7244"/>
    <lineage>
        <taxon>Eukaryota</taxon>
        <taxon>Metazoa</taxon>
        <taxon>Ecdysozoa</taxon>
        <taxon>Arthropoda</taxon>
        <taxon>Hexapoda</taxon>
        <taxon>Insecta</taxon>
        <taxon>Pterygota</taxon>
        <taxon>Neoptera</taxon>
        <taxon>Endopterygota</taxon>
        <taxon>Diptera</taxon>
        <taxon>Brachycera</taxon>
        <taxon>Muscomorpha</taxon>
        <taxon>Ephydroidea</taxon>
        <taxon>Drosophilidae</taxon>
        <taxon>Drosophila</taxon>
    </lineage>
</organism>
<dbReference type="KEGG" id="dvi:6625404"/>
<evidence type="ECO:0000256" key="1">
    <source>
        <dbReference type="ARBA" id="ARBA00022670"/>
    </source>
</evidence>
<keyword evidence="7" id="KW-0865">Zymogen</keyword>
<dbReference type="InterPro" id="IPR043504">
    <property type="entry name" value="Peptidase_S1_PA_chymotrypsin"/>
</dbReference>
<dbReference type="GO" id="GO:0051604">
    <property type="term" value="P:protein maturation"/>
    <property type="evidence" value="ECO:0007669"/>
    <property type="project" value="UniProtKB-ARBA"/>
</dbReference>
<dbReference type="Gene3D" id="2.40.10.10">
    <property type="entry name" value="Trypsin-like serine proteases"/>
    <property type="match status" value="2"/>
</dbReference>
<dbReference type="GO" id="GO:0046872">
    <property type="term" value="F:metal ion binding"/>
    <property type="evidence" value="ECO:0007669"/>
    <property type="project" value="UniProtKB-KW"/>
</dbReference>
<dbReference type="eggNOG" id="KOG3627">
    <property type="taxonomic scope" value="Eukaryota"/>
</dbReference>
<dbReference type="FunFam" id="2.40.10.10:FF:000078">
    <property type="entry name" value="Serine protease H137"/>
    <property type="match status" value="1"/>
</dbReference>
<evidence type="ECO:0000313" key="14">
    <source>
        <dbReference type="EMBL" id="EDW61338.1"/>
    </source>
</evidence>
<dbReference type="SUPFAM" id="SSF50494">
    <property type="entry name" value="Trypsin-like serine proteases"/>
    <property type="match status" value="1"/>
</dbReference>
<dbReference type="PANTHER" id="PTHR24256">
    <property type="entry name" value="TRYPTASE-RELATED"/>
    <property type="match status" value="1"/>
</dbReference>
<dbReference type="AlphaFoldDB" id="B4LQ53"/>
<sequence length="296" mass="32792">MQMRSSLLILCTILWSQSFCVRADEANGLRILEAQKCGIFLTIRITNGHEVALGSRPWMSLLRLRLGQDEAFACAGTLITDRFVLTAAHCLTRYELVSVRLGEHQLSTETDCKPAGRTIRCLPPVEDIDVERVFRHADYVPETNHNDIALIKLARPVAFKPHIRPICLPINATLQQRAESSENFVVTGWGTTEDGSESDVLLETAIDTQTRRSCFNSYAREIKQTQLCAGALRSDSCRGDSGGPLSYPAIYSNRQRFVQFGIVSYGARSCGSGFPAVYTNIASFIPWITNIIGANC</sequence>
<dbReference type="SMR" id="B4LQ53"/>
<dbReference type="PROSITE" id="PS50240">
    <property type="entry name" value="TRYPSIN_DOM"/>
    <property type="match status" value="1"/>
</dbReference>
<evidence type="ECO:0000256" key="12">
    <source>
        <dbReference type="SAM" id="SignalP"/>
    </source>
</evidence>
<evidence type="ECO:0000256" key="3">
    <source>
        <dbReference type="ARBA" id="ARBA00022729"/>
    </source>
</evidence>
<dbReference type="Pfam" id="PF00089">
    <property type="entry name" value="Trypsin"/>
    <property type="match status" value="1"/>
</dbReference>
<keyword evidence="3 12" id="KW-0732">Signal</keyword>
<feature type="domain" description="Peptidase S1" evidence="13">
    <location>
        <begin position="45"/>
        <end position="293"/>
    </location>
</feature>
<evidence type="ECO:0000256" key="9">
    <source>
        <dbReference type="ARBA" id="ARBA00023180"/>
    </source>
</evidence>
<gene>
    <name evidence="14" type="primary">Dvir\GJ21978</name>
    <name evidence="14" type="ORF">Dvir_GJ21978</name>
</gene>
<keyword evidence="15" id="KW-1185">Reference proteome</keyword>
<dbReference type="InterPro" id="IPR018114">
    <property type="entry name" value="TRYPSIN_HIS"/>
</dbReference>
<dbReference type="GO" id="GO:0004252">
    <property type="term" value="F:serine-type endopeptidase activity"/>
    <property type="evidence" value="ECO:0007669"/>
    <property type="project" value="InterPro"/>
</dbReference>
<dbReference type="InParanoid" id="B4LQ53"/>
<evidence type="ECO:0000256" key="4">
    <source>
        <dbReference type="ARBA" id="ARBA00022801"/>
    </source>
</evidence>
<dbReference type="InterPro" id="IPR001314">
    <property type="entry name" value="Peptidase_S1A"/>
</dbReference>
<dbReference type="Proteomes" id="UP000008792">
    <property type="component" value="Unassembled WGS sequence"/>
</dbReference>
<dbReference type="PROSITE" id="PS00134">
    <property type="entry name" value="TRYPSIN_HIS"/>
    <property type="match status" value="1"/>
</dbReference>
<accession>B4LQ53</accession>
<dbReference type="OrthoDB" id="8250810at2759"/>
<evidence type="ECO:0000256" key="2">
    <source>
        <dbReference type="ARBA" id="ARBA00022723"/>
    </source>
</evidence>
<dbReference type="PROSITE" id="PS00135">
    <property type="entry name" value="TRYPSIN_SER"/>
    <property type="match status" value="1"/>
</dbReference>
<dbReference type="OMA" id="WITQNIK"/>
<evidence type="ECO:0000256" key="11">
    <source>
        <dbReference type="RuleBase" id="RU363034"/>
    </source>
</evidence>
<name>B4LQ53_DROVI</name>
<dbReference type="SMART" id="SM00020">
    <property type="entry name" value="Tryp_SPc"/>
    <property type="match status" value="1"/>
</dbReference>
<keyword evidence="4 11" id="KW-0378">Hydrolase</keyword>
<dbReference type="GO" id="GO:0006508">
    <property type="term" value="P:proteolysis"/>
    <property type="evidence" value="ECO:0007669"/>
    <property type="project" value="UniProtKB-KW"/>
</dbReference>
<dbReference type="STRING" id="7244.B4LQ53"/>
<evidence type="ECO:0000256" key="6">
    <source>
        <dbReference type="ARBA" id="ARBA00022837"/>
    </source>
</evidence>
<protein>
    <recommendedName>
        <fullName evidence="13">Peptidase S1 domain-containing protein</fullName>
    </recommendedName>
</protein>
<keyword evidence="5 11" id="KW-0720">Serine protease</keyword>
<dbReference type="InterPro" id="IPR051487">
    <property type="entry name" value="Ser/Thr_Proteases_Immune/Dev"/>
</dbReference>
<evidence type="ECO:0000256" key="5">
    <source>
        <dbReference type="ARBA" id="ARBA00022825"/>
    </source>
</evidence>
<comment type="similarity">
    <text evidence="10">Belongs to the peptidase S1 family. CLIP subfamily.</text>
</comment>
<reference evidence="14 15" key="1">
    <citation type="journal article" date="2007" name="Nature">
        <title>Evolution of genes and genomes on the Drosophila phylogeny.</title>
        <authorList>
            <consortium name="Drosophila 12 Genomes Consortium"/>
            <person name="Clark A.G."/>
            <person name="Eisen M.B."/>
            <person name="Smith D.R."/>
            <person name="Bergman C.M."/>
            <person name="Oliver B."/>
            <person name="Markow T.A."/>
            <person name="Kaufman T.C."/>
            <person name="Kellis M."/>
            <person name="Gelbart W."/>
            <person name="Iyer V.N."/>
            <person name="Pollard D.A."/>
            <person name="Sackton T.B."/>
            <person name="Larracuente A.M."/>
            <person name="Singh N.D."/>
            <person name="Abad J.P."/>
            <person name="Abt D.N."/>
            <person name="Adryan B."/>
            <person name="Aguade M."/>
            <person name="Akashi H."/>
            <person name="Anderson W.W."/>
            <person name="Aquadro C.F."/>
            <person name="Ardell D.H."/>
            <person name="Arguello R."/>
            <person name="Artieri C.G."/>
            <person name="Barbash D.A."/>
            <person name="Barker D."/>
            <person name="Barsanti P."/>
            <person name="Batterham P."/>
            <person name="Batzoglou S."/>
            <person name="Begun D."/>
            <person name="Bhutkar A."/>
            <person name="Blanco E."/>
            <person name="Bosak S.A."/>
            <person name="Bradley R.K."/>
            <person name="Brand A.D."/>
            <person name="Brent M.R."/>
            <person name="Brooks A.N."/>
            <person name="Brown R.H."/>
            <person name="Butlin R.K."/>
            <person name="Caggese C."/>
            <person name="Calvi B.R."/>
            <person name="Bernardo de Carvalho A."/>
            <person name="Caspi A."/>
            <person name="Castrezana S."/>
            <person name="Celniker S.E."/>
            <person name="Chang J.L."/>
            <person name="Chapple C."/>
            <person name="Chatterji S."/>
            <person name="Chinwalla A."/>
            <person name="Civetta A."/>
            <person name="Clifton S.W."/>
            <person name="Comeron J.M."/>
            <person name="Costello J.C."/>
            <person name="Coyne J.A."/>
            <person name="Daub J."/>
            <person name="David R.G."/>
            <person name="Delcher A.L."/>
            <person name="Delehaunty K."/>
            <person name="Do C.B."/>
            <person name="Ebling H."/>
            <person name="Edwards K."/>
            <person name="Eickbush T."/>
            <person name="Evans J.D."/>
            <person name="Filipski A."/>
            <person name="Findeiss S."/>
            <person name="Freyhult E."/>
            <person name="Fulton L."/>
            <person name="Fulton R."/>
            <person name="Garcia A.C."/>
            <person name="Gardiner A."/>
            <person name="Garfield D.A."/>
            <person name="Garvin B.E."/>
            <person name="Gibson G."/>
            <person name="Gilbert D."/>
            <person name="Gnerre S."/>
            <person name="Godfrey J."/>
            <person name="Good R."/>
            <person name="Gotea V."/>
            <person name="Gravely B."/>
            <person name="Greenberg A.J."/>
            <person name="Griffiths-Jones S."/>
            <person name="Gross S."/>
            <person name="Guigo R."/>
            <person name="Gustafson E.A."/>
            <person name="Haerty W."/>
            <person name="Hahn M.W."/>
            <person name="Halligan D.L."/>
            <person name="Halpern A.L."/>
            <person name="Halter G.M."/>
            <person name="Han M.V."/>
            <person name="Heger A."/>
            <person name="Hillier L."/>
            <person name="Hinrichs A.S."/>
            <person name="Holmes I."/>
            <person name="Hoskins R.A."/>
            <person name="Hubisz M.J."/>
            <person name="Hultmark D."/>
            <person name="Huntley M.A."/>
            <person name="Jaffe D.B."/>
            <person name="Jagadeeshan S."/>
            <person name="Jeck W.R."/>
            <person name="Johnson J."/>
            <person name="Jones C.D."/>
            <person name="Jordan W.C."/>
            <person name="Karpen G.H."/>
            <person name="Kataoka E."/>
            <person name="Keightley P.D."/>
            <person name="Kheradpour P."/>
            <person name="Kirkness E.F."/>
            <person name="Koerich L.B."/>
            <person name="Kristiansen K."/>
            <person name="Kudrna D."/>
            <person name="Kulathinal R.J."/>
            <person name="Kumar S."/>
            <person name="Kwok R."/>
            <person name="Lander E."/>
            <person name="Langley C.H."/>
            <person name="Lapoint R."/>
            <person name="Lazzaro B.P."/>
            <person name="Lee S.J."/>
            <person name="Levesque L."/>
            <person name="Li R."/>
            <person name="Lin C.F."/>
            <person name="Lin M.F."/>
            <person name="Lindblad-Toh K."/>
            <person name="Llopart A."/>
            <person name="Long M."/>
            <person name="Low L."/>
            <person name="Lozovsky E."/>
            <person name="Lu J."/>
            <person name="Luo M."/>
            <person name="Machado C.A."/>
            <person name="Makalowski W."/>
            <person name="Marzo M."/>
            <person name="Matsuda M."/>
            <person name="Matzkin L."/>
            <person name="McAllister B."/>
            <person name="McBride C.S."/>
            <person name="McKernan B."/>
            <person name="McKernan K."/>
            <person name="Mendez-Lago M."/>
            <person name="Minx P."/>
            <person name="Mollenhauer M.U."/>
            <person name="Montooth K."/>
            <person name="Mount S.M."/>
            <person name="Mu X."/>
            <person name="Myers E."/>
            <person name="Negre B."/>
            <person name="Newfeld S."/>
            <person name="Nielsen R."/>
            <person name="Noor M.A."/>
            <person name="O'Grady P."/>
            <person name="Pachter L."/>
            <person name="Papaceit M."/>
            <person name="Parisi M.J."/>
            <person name="Parisi M."/>
            <person name="Parts L."/>
            <person name="Pedersen J.S."/>
            <person name="Pesole G."/>
            <person name="Phillippy A.M."/>
            <person name="Ponting C.P."/>
            <person name="Pop M."/>
            <person name="Porcelli D."/>
            <person name="Powell J.R."/>
            <person name="Prohaska S."/>
            <person name="Pruitt K."/>
            <person name="Puig M."/>
            <person name="Quesneville H."/>
            <person name="Ram K.R."/>
            <person name="Rand D."/>
            <person name="Rasmussen M.D."/>
            <person name="Reed L.K."/>
            <person name="Reenan R."/>
            <person name="Reily A."/>
            <person name="Remington K.A."/>
            <person name="Rieger T.T."/>
            <person name="Ritchie M.G."/>
            <person name="Robin C."/>
            <person name="Rogers Y.H."/>
            <person name="Rohde C."/>
            <person name="Rozas J."/>
            <person name="Rubenfield M.J."/>
            <person name="Ruiz A."/>
            <person name="Russo S."/>
            <person name="Salzberg S.L."/>
            <person name="Sanchez-Gracia A."/>
            <person name="Saranga D.J."/>
            <person name="Sato H."/>
            <person name="Schaeffer S.W."/>
            <person name="Schatz M.C."/>
            <person name="Schlenke T."/>
            <person name="Schwartz R."/>
            <person name="Segarra C."/>
            <person name="Singh R.S."/>
            <person name="Sirot L."/>
            <person name="Sirota M."/>
            <person name="Sisneros N.B."/>
            <person name="Smith C.D."/>
            <person name="Smith T.F."/>
            <person name="Spieth J."/>
            <person name="Stage D.E."/>
            <person name="Stark A."/>
            <person name="Stephan W."/>
            <person name="Strausberg R.L."/>
            <person name="Strempel S."/>
            <person name="Sturgill D."/>
            <person name="Sutton G."/>
            <person name="Sutton G.G."/>
            <person name="Tao W."/>
            <person name="Teichmann S."/>
            <person name="Tobari Y.N."/>
            <person name="Tomimura Y."/>
            <person name="Tsolas J.M."/>
            <person name="Valente V.L."/>
            <person name="Venter E."/>
            <person name="Venter J.C."/>
            <person name="Vicario S."/>
            <person name="Vieira F.G."/>
            <person name="Vilella A.J."/>
            <person name="Villasante A."/>
            <person name="Walenz B."/>
            <person name="Wang J."/>
            <person name="Wasserman M."/>
            <person name="Watts T."/>
            <person name="Wilson D."/>
            <person name="Wilson R.K."/>
            <person name="Wing R.A."/>
            <person name="Wolfner M.F."/>
            <person name="Wong A."/>
            <person name="Wong G.K."/>
            <person name="Wu C.I."/>
            <person name="Wu G."/>
            <person name="Yamamoto D."/>
            <person name="Yang H.P."/>
            <person name="Yang S.P."/>
            <person name="Yorke J.A."/>
            <person name="Yoshida K."/>
            <person name="Zdobnov E."/>
            <person name="Zhang P."/>
            <person name="Zhang Y."/>
            <person name="Zimin A.V."/>
            <person name="Baldwin J."/>
            <person name="Abdouelleil A."/>
            <person name="Abdulkadir J."/>
            <person name="Abebe A."/>
            <person name="Abera B."/>
            <person name="Abreu J."/>
            <person name="Acer S.C."/>
            <person name="Aftuck L."/>
            <person name="Alexander A."/>
            <person name="An P."/>
            <person name="Anderson E."/>
            <person name="Anderson S."/>
            <person name="Arachi H."/>
            <person name="Azer M."/>
            <person name="Bachantsang P."/>
            <person name="Barry A."/>
            <person name="Bayul T."/>
            <person name="Berlin A."/>
            <person name="Bessette D."/>
            <person name="Bloom T."/>
            <person name="Blye J."/>
            <person name="Boguslavskiy L."/>
            <person name="Bonnet C."/>
            <person name="Boukhgalter B."/>
            <person name="Bourzgui I."/>
            <person name="Brown A."/>
            <person name="Cahill P."/>
            <person name="Channer S."/>
            <person name="Cheshatsang Y."/>
            <person name="Chuda L."/>
            <person name="Citroen M."/>
            <person name="Collymore A."/>
            <person name="Cooke P."/>
            <person name="Costello M."/>
            <person name="D'Aco K."/>
            <person name="Daza R."/>
            <person name="De Haan G."/>
            <person name="DeGray S."/>
            <person name="DeMaso C."/>
            <person name="Dhargay N."/>
            <person name="Dooley K."/>
            <person name="Dooley E."/>
            <person name="Doricent M."/>
            <person name="Dorje P."/>
            <person name="Dorjee K."/>
            <person name="Dupes A."/>
            <person name="Elong R."/>
            <person name="Falk J."/>
            <person name="Farina A."/>
            <person name="Faro S."/>
            <person name="Ferguson D."/>
            <person name="Fisher S."/>
            <person name="Foley C.D."/>
            <person name="Franke A."/>
            <person name="Friedrich D."/>
            <person name="Gadbois L."/>
            <person name="Gearin G."/>
            <person name="Gearin C.R."/>
            <person name="Giannoukos G."/>
            <person name="Goode T."/>
            <person name="Graham J."/>
            <person name="Grandbois E."/>
            <person name="Grewal S."/>
            <person name="Gyaltsen K."/>
            <person name="Hafez N."/>
            <person name="Hagos B."/>
            <person name="Hall J."/>
            <person name="Henson C."/>
            <person name="Hollinger A."/>
            <person name="Honan T."/>
            <person name="Huard M.D."/>
            <person name="Hughes L."/>
            <person name="Hurhula B."/>
            <person name="Husby M.E."/>
            <person name="Kamat A."/>
            <person name="Kanga B."/>
            <person name="Kashin S."/>
            <person name="Khazanovich D."/>
            <person name="Kisner P."/>
            <person name="Lance K."/>
            <person name="Lara M."/>
            <person name="Lee W."/>
            <person name="Lennon N."/>
            <person name="Letendre F."/>
            <person name="LeVine R."/>
            <person name="Lipovsky A."/>
            <person name="Liu X."/>
            <person name="Liu J."/>
            <person name="Liu S."/>
            <person name="Lokyitsang T."/>
            <person name="Lokyitsang Y."/>
            <person name="Lubonja R."/>
            <person name="Lui A."/>
            <person name="MacDonald P."/>
            <person name="Magnisalis V."/>
            <person name="Maru K."/>
            <person name="Matthews C."/>
            <person name="McCusker W."/>
            <person name="McDonough S."/>
            <person name="Mehta T."/>
            <person name="Meldrim J."/>
            <person name="Meneus L."/>
            <person name="Mihai O."/>
            <person name="Mihalev A."/>
            <person name="Mihova T."/>
            <person name="Mittelman R."/>
            <person name="Mlenga V."/>
            <person name="Montmayeur A."/>
            <person name="Mulrain L."/>
            <person name="Navidi A."/>
            <person name="Naylor J."/>
            <person name="Negash T."/>
            <person name="Nguyen T."/>
            <person name="Nguyen N."/>
            <person name="Nicol R."/>
            <person name="Norbu C."/>
            <person name="Norbu N."/>
            <person name="Novod N."/>
            <person name="O'Neill B."/>
            <person name="Osman S."/>
            <person name="Markiewicz E."/>
            <person name="Oyono O.L."/>
            <person name="Patti C."/>
            <person name="Phunkhang P."/>
            <person name="Pierre F."/>
            <person name="Priest M."/>
            <person name="Raghuraman S."/>
            <person name="Rege F."/>
            <person name="Reyes R."/>
            <person name="Rise C."/>
            <person name="Rogov P."/>
            <person name="Ross K."/>
            <person name="Ryan E."/>
            <person name="Settipalli S."/>
            <person name="Shea T."/>
            <person name="Sherpa N."/>
            <person name="Shi L."/>
            <person name="Shih D."/>
            <person name="Sparrow T."/>
            <person name="Spaulding J."/>
            <person name="Stalker J."/>
            <person name="Stange-Thomann N."/>
            <person name="Stavropoulos S."/>
            <person name="Stone C."/>
            <person name="Strader C."/>
            <person name="Tesfaye S."/>
            <person name="Thomson T."/>
            <person name="Thoulutsang Y."/>
            <person name="Thoulutsang D."/>
            <person name="Topham K."/>
            <person name="Topping I."/>
            <person name="Tsamla T."/>
            <person name="Vassiliev H."/>
            <person name="Vo A."/>
            <person name="Wangchuk T."/>
            <person name="Wangdi T."/>
            <person name="Weiand M."/>
            <person name="Wilkinson J."/>
            <person name="Wilson A."/>
            <person name="Yadav S."/>
            <person name="Young G."/>
            <person name="Yu Q."/>
            <person name="Zembek L."/>
            <person name="Zhong D."/>
            <person name="Zimmer A."/>
            <person name="Zwirko Z."/>
            <person name="Jaffe D.B."/>
            <person name="Alvarez P."/>
            <person name="Brockman W."/>
            <person name="Butler J."/>
            <person name="Chin C."/>
            <person name="Gnerre S."/>
            <person name="Grabherr M."/>
            <person name="Kleber M."/>
            <person name="Mauceli E."/>
            <person name="MacCallum I."/>
        </authorList>
    </citation>
    <scope>NUCLEOTIDE SEQUENCE [LARGE SCALE GENOMIC DNA]</scope>
    <source>
        <strain evidence="15">Tucson 15010-1051.87</strain>
    </source>
</reference>
<dbReference type="MEROPS" id="S01.B55"/>
<evidence type="ECO:0000256" key="10">
    <source>
        <dbReference type="ARBA" id="ARBA00024195"/>
    </source>
</evidence>
<dbReference type="InterPro" id="IPR001254">
    <property type="entry name" value="Trypsin_dom"/>
</dbReference>
<keyword evidence="9" id="KW-0325">Glycoprotein</keyword>
<dbReference type="FunFam" id="2.40.10.10:FF:000028">
    <property type="entry name" value="Serine protease easter"/>
    <property type="match status" value="1"/>
</dbReference>
<feature type="chain" id="PRO_5002816344" description="Peptidase S1 domain-containing protein" evidence="12">
    <location>
        <begin position="24"/>
        <end position="296"/>
    </location>
</feature>
<feature type="signal peptide" evidence="12">
    <location>
        <begin position="1"/>
        <end position="23"/>
    </location>
</feature>
<dbReference type="InterPro" id="IPR009003">
    <property type="entry name" value="Peptidase_S1_PA"/>
</dbReference>
<dbReference type="PhylomeDB" id="B4LQ53"/>
<dbReference type="InterPro" id="IPR033116">
    <property type="entry name" value="TRYPSIN_SER"/>
</dbReference>
<dbReference type="HOGENOM" id="CLU_006842_0_3_1"/>
<proteinExistence type="inferred from homology"/>
<evidence type="ECO:0000259" key="13">
    <source>
        <dbReference type="PROSITE" id="PS50240"/>
    </source>
</evidence>
<evidence type="ECO:0000256" key="8">
    <source>
        <dbReference type="ARBA" id="ARBA00023157"/>
    </source>
</evidence>
<dbReference type="CDD" id="cd00190">
    <property type="entry name" value="Tryp_SPc"/>
    <property type="match status" value="1"/>
</dbReference>
<keyword evidence="6" id="KW-0106">Calcium</keyword>
<evidence type="ECO:0000256" key="7">
    <source>
        <dbReference type="ARBA" id="ARBA00023145"/>
    </source>
</evidence>
<keyword evidence="2" id="KW-0479">Metal-binding</keyword>